<evidence type="ECO:0000256" key="4">
    <source>
        <dbReference type="ARBA" id="ARBA00022741"/>
    </source>
</evidence>
<keyword evidence="8 10" id="KW-0275">Fatty acid biosynthesis</keyword>
<dbReference type="PROSITE" id="PS50989">
    <property type="entry name" value="COA_CT_CTER"/>
    <property type="match status" value="1"/>
</dbReference>
<gene>
    <name evidence="10 12" type="primary">accA</name>
    <name evidence="12" type="ORF">NO1_0405</name>
</gene>
<evidence type="ECO:0000256" key="5">
    <source>
        <dbReference type="ARBA" id="ARBA00022832"/>
    </source>
</evidence>
<feature type="domain" description="CoA carboxyltransferase C-terminal" evidence="11">
    <location>
        <begin position="39"/>
        <end position="300"/>
    </location>
</feature>
<dbReference type="Gene3D" id="3.90.226.10">
    <property type="entry name" value="2-enoyl-CoA Hydratase, Chain A, domain 1"/>
    <property type="match status" value="1"/>
</dbReference>
<proteinExistence type="inferred from homology"/>
<dbReference type="EC" id="2.1.3.15" evidence="10"/>
<organism evidence="12 13">
    <name type="scientific">Termititenax aidoneus</name>
    <dbReference type="NCBI Taxonomy" id="2218524"/>
    <lineage>
        <taxon>Bacteria</taxon>
        <taxon>Bacillati</taxon>
        <taxon>Candidatus Margulisiibacteriota</taxon>
        <taxon>Candidatus Termititenacia</taxon>
        <taxon>Candidatus Termititenacales</taxon>
        <taxon>Candidatus Termititenacaceae</taxon>
        <taxon>Candidatus Termititenax</taxon>
    </lineage>
</organism>
<comment type="similarity">
    <text evidence="10">Belongs to the AccA family.</text>
</comment>
<dbReference type="GO" id="GO:0016743">
    <property type="term" value="F:carboxyl- or carbamoyltransferase activity"/>
    <property type="evidence" value="ECO:0007669"/>
    <property type="project" value="UniProtKB-UniRule"/>
</dbReference>
<dbReference type="Proteomes" id="UP000269352">
    <property type="component" value="Unassembled WGS sequence"/>
</dbReference>
<keyword evidence="7 10" id="KW-0443">Lipid metabolism</keyword>
<comment type="subcellular location">
    <subcellularLocation>
        <location evidence="10">Cytoplasm</location>
    </subcellularLocation>
</comment>
<evidence type="ECO:0000256" key="6">
    <source>
        <dbReference type="ARBA" id="ARBA00022840"/>
    </source>
</evidence>
<comment type="catalytic activity">
    <reaction evidence="9 10">
        <text>N(6)-carboxybiotinyl-L-lysyl-[protein] + acetyl-CoA = N(6)-biotinyl-L-lysyl-[protein] + malonyl-CoA</text>
        <dbReference type="Rhea" id="RHEA:54728"/>
        <dbReference type="Rhea" id="RHEA-COMP:10505"/>
        <dbReference type="Rhea" id="RHEA-COMP:10506"/>
        <dbReference type="ChEBI" id="CHEBI:57288"/>
        <dbReference type="ChEBI" id="CHEBI:57384"/>
        <dbReference type="ChEBI" id="CHEBI:83144"/>
        <dbReference type="ChEBI" id="CHEBI:83145"/>
        <dbReference type="EC" id="2.1.3.15"/>
    </reaction>
</comment>
<keyword evidence="5 10" id="KW-0276">Fatty acid metabolism</keyword>
<dbReference type="AlphaFoldDB" id="A0A388TB54"/>
<dbReference type="SUPFAM" id="SSF52096">
    <property type="entry name" value="ClpP/crotonase"/>
    <property type="match status" value="1"/>
</dbReference>
<evidence type="ECO:0000313" key="12">
    <source>
        <dbReference type="EMBL" id="GBR72949.1"/>
    </source>
</evidence>
<accession>A0A388TB54</accession>
<dbReference type="PRINTS" id="PR01069">
    <property type="entry name" value="ACCCTRFRASEA"/>
</dbReference>
<dbReference type="GO" id="GO:2001295">
    <property type="term" value="P:malonyl-CoA biosynthetic process"/>
    <property type="evidence" value="ECO:0007669"/>
    <property type="project" value="UniProtKB-UniRule"/>
</dbReference>
<comment type="function">
    <text evidence="10">Component of the acetyl coenzyme A carboxylase (ACC) complex. First, biotin carboxylase catalyzes the carboxylation of biotin on its carrier protein (BCCP) and then the CO(2) group is transferred by the carboxyltransferase to acetyl-CoA to form malonyl-CoA.</text>
</comment>
<keyword evidence="3 10" id="KW-0808">Transferase</keyword>
<evidence type="ECO:0000256" key="10">
    <source>
        <dbReference type="HAMAP-Rule" id="MF_00823"/>
    </source>
</evidence>
<keyword evidence="2 10" id="KW-0444">Lipid biosynthesis</keyword>
<dbReference type="PANTHER" id="PTHR42853:SF3">
    <property type="entry name" value="ACETYL-COENZYME A CARBOXYLASE CARBOXYL TRANSFERASE SUBUNIT ALPHA, CHLOROPLASTIC"/>
    <property type="match status" value="1"/>
</dbReference>
<dbReference type="UniPathway" id="UPA00655">
    <property type="reaction ID" value="UER00711"/>
</dbReference>
<evidence type="ECO:0000256" key="2">
    <source>
        <dbReference type="ARBA" id="ARBA00022516"/>
    </source>
</evidence>
<evidence type="ECO:0000256" key="7">
    <source>
        <dbReference type="ARBA" id="ARBA00023098"/>
    </source>
</evidence>
<evidence type="ECO:0000259" key="11">
    <source>
        <dbReference type="PROSITE" id="PS50989"/>
    </source>
</evidence>
<protein>
    <recommendedName>
        <fullName evidence="10">Acetyl-coenzyme A carboxylase carboxyl transferase subunit alpha</fullName>
        <shortName evidence="10">ACCase subunit alpha</shortName>
        <shortName evidence="10">Acetyl-CoA carboxylase carboxyltransferase subunit alpha</shortName>
        <ecNumber evidence="10">2.1.3.15</ecNumber>
    </recommendedName>
</protein>
<evidence type="ECO:0000313" key="13">
    <source>
        <dbReference type="Proteomes" id="UP000269352"/>
    </source>
</evidence>
<reference evidence="12 13" key="1">
    <citation type="journal article" date="2019" name="ISME J.">
        <title>Genome analyses of uncultured TG2/ZB3 bacteria in 'Margulisbacteria' specifically attached to ectosymbiotic spirochetes of protists in the termite gut.</title>
        <authorList>
            <person name="Utami Y.D."/>
            <person name="Kuwahara H."/>
            <person name="Igai K."/>
            <person name="Murakami T."/>
            <person name="Sugaya K."/>
            <person name="Morikawa T."/>
            <person name="Nagura Y."/>
            <person name="Yuki M."/>
            <person name="Deevong P."/>
            <person name="Inoue T."/>
            <person name="Kihara K."/>
            <person name="Lo N."/>
            <person name="Yamada A."/>
            <person name="Ohkuma M."/>
            <person name="Hongoh Y."/>
        </authorList>
    </citation>
    <scope>NUCLEOTIDE SEQUENCE [LARGE SCALE GENOMIC DNA]</scope>
    <source>
        <strain evidence="12">NkOx7-01</strain>
    </source>
</reference>
<keyword evidence="6 10" id="KW-0067">ATP-binding</keyword>
<keyword evidence="4 10" id="KW-0547">Nucleotide-binding</keyword>
<evidence type="ECO:0000256" key="9">
    <source>
        <dbReference type="ARBA" id="ARBA00049152"/>
    </source>
</evidence>
<name>A0A388TB54_TERA1</name>
<keyword evidence="10" id="KW-0963">Cytoplasm</keyword>
<comment type="pathway">
    <text evidence="1 10">Lipid metabolism; malonyl-CoA biosynthesis; malonyl-CoA from acetyl-CoA: step 1/1.</text>
</comment>
<dbReference type="InterPro" id="IPR011763">
    <property type="entry name" value="COA_CT_C"/>
</dbReference>
<dbReference type="NCBIfam" id="TIGR00513">
    <property type="entry name" value="accA"/>
    <property type="match status" value="1"/>
</dbReference>
<comment type="subunit">
    <text evidence="10">Acetyl-CoA carboxylase is a heterohexamer composed of biotin carboxyl carrier protein (AccB), biotin carboxylase (AccC) and two subunits each of ACCase subunit alpha (AccA) and ACCase subunit beta (AccD).</text>
</comment>
<keyword evidence="13" id="KW-1185">Reference proteome</keyword>
<comment type="caution">
    <text evidence="12">The sequence shown here is derived from an EMBL/GenBank/DDBJ whole genome shotgun (WGS) entry which is preliminary data.</text>
</comment>
<dbReference type="HAMAP" id="MF_00823">
    <property type="entry name" value="AcetylCoA_CT_alpha"/>
    <property type="match status" value="1"/>
</dbReference>
<evidence type="ECO:0000256" key="3">
    <source>
        <dbReference type="ARBA" id="ARBA00022679"/>
    </source>
</evidence>
<dbReference type="InterPro" id="IPR001095">
    <property type="entry name" value="Acetyl_CoA_COase_a_su"/>
</dbReference>
<evidence type="ECO:0000256" key="1">
    <source>
        <dbReference type="ARBA" id="ARBA00004956"/>
    </source>
</evidence>
<dbReference type="GO" id="GO:0003989">
    <property type="term" value="F:acetyl-CoA carboxylase activity"/>
    <property type="evidence" value="ECO:0007669"/>
    <property type="project" value="InterPro"/>
</dbReference>
<dbReference type="NCBIfam" id="NF004344">
    <property type="entry name" value="PRK05724.1"/>
    <property type="match status" value="1"/>
</dbReference>
<dbReference type="InterPro" id="IPR029045">
    <property type="entry name" value="ClpP/crotonase-like_dom_sf"/>
</dbReference>
<evidence type="ECO:0000256" key="8">
    <source>
        <dbReference type="ARBA" id="ARBA00023160"/>
    </source>
</evidence>
<dbReference type="GO" id="GO:0005524">
    <property type="term" value="F:ATP binding"/>
    <property type="evidence" value="ECO:0007669"/>
    <property type="project" value="UniProtKB-KW"/>
</dbReference>
<dbReference type="GO" id="GO:0006633">
    <property type="term" value="P:fatty acid biosynthetic process"/>
    <property type="evidence" value="ECO:0007669"/>
    <property type="project" value="UniProtKB-KW"/>
</dbReference>
<dbReference type="GO" id="GO:0009317">
    <property type="term" value="C:acetyl-CoA carboxylase complex"/>
    <property type="evidence" value="ECO:0007669"/>
    <property type="project" value="InterPro"/>
</dbReference>
<dbReference type="PANTHER" id="PTHR42853">
    <property type="entry name" value="ACETYL-COENZYME A CARBOXYLASE CARBOXYL TRANSFERASE SUBUNIT ALPHA"/>
    <property type="match status" value="1"/>
</dbReference>
<dbReference type="NCBIfam" id="NF041504">
    <property type="entry name" value="AccA_sub"/>
    <property type="match status" value="1"/>
</dbReference>
<dbReference type="EMBL" id="BGZN01000004">
    <property type="protein sequence ID" value="GBR72949.1"/>
    <property type="molecule type" value="Genomic_DNA"/>
</dbReference>
<sequence length="324" mass="35309">MAENTGEKKKILLDFEKPVAEIYDAIAELEAMSRAQNINVDKEIAALKKRAAEKAQEIFASLTPLNIVQISRHQLRPNTLDYIRLLFTDFVEQKGDRLFGDDPAVVGGIAFYQGQNVAVIGHQKGHDTKENIYRNFGMPQPEGYRKALRIMRTAERFNFPIITFVDTPGAFPGLGAEERGQAEAIARNLLEMSKLKVPVLAIITGEGGSGGALGIAVANQILMLEYATYSVISPEACGSILWRDPAQAEAAAKALKITAPDLLKLKLIDGIISEPQGGAHNDHEVAAQKISQAIAAFLQNYSGCPADEIAAERYNKFRGLGIFS</sequence>
<dbReference type="Pfam" id="PF03255">
    <property type="entry name" value="ACCA"/>
    <property type="match status" value="1"/>
</dbReference>